<dbReference type="RefSeq" id="XP_040792682.1">
    <property type="nucleotide sequence ID" value="XM_040932373.1"/>
</dbReference>
<protein>
    <submittedName>
        <fullName evidence="1">Uncharacterized protein</fullName>
    </submittedName>
</protein>
<reference evidence="1" key="1">
    <citation type="submission" date="2020-01" db="EMBL/GenBank/DDBJ databases">
        <authorList>
            <consortium name="DOE Joint Genome Institute"/>
            <person name="Haridas S."/>
            <person name="Albert R."/>
            <person name="Binder M."/>
            <person name="Bloem J."/>
            <person name="Labutti K."/>
            <person name="Salamov A."/>
            <person name="Andreopoulos B."/>
            <person name="Baker S.E."/>
            <person name="Barry K."/>
            <person name="Bills G."/>
            <person name="Bluhm B.H."/>
            <person name="Cannon C."/>
            <person name="Castanera R."/>
            <person name="Culley D.E."/>
            <person name="Daum C."/>
            <person name="Ezra D."/>
            <person name="Gonzalez J.B."/>
            <person name="Henrissat B."/>
            <person name="Kuo A."/>
            <person name="Liang C."/>
            <person name="Lipzen A."/>
            <person name="Lutzoni F."/>
            <person name="Magnuson J."/>
            <person name="Mondo S."/>
            <person name="Nolan M."/>
            <person name="Ohm R."/>
            <person name="Pangilinan J."/>
            <person name="Park H.-J."/>
            <person name="Ramirez L."/>
            <person name="Alfaro M."/>
            <person name="Sun H."/>
            <person name="Tritt A."/>
            <person name="Yoshinaga Y."/>
            <person name="Zwiers L.-H."/>
            <person name="Turgeon B.G."/>
            <person name="Goodwin S.B."/>
            <person name="Spatafora J.W."/>
            <person name="Crous P.W."/>
            <person name="Grigoriev I.V."/>
        </authorList>
    </citation>
    <scope>NUCLEOTIDE SEQUENCE</scope>
    <source>
        <strain evidence="1">CBS 394.84</strain>
    </source>
</reference>
<dbReference type="GeneID" id="63849624"/>
<proteinExistence type="predicted"/>
<evidence type="ECO:0000313" key="1">
    <source>
        <dbReference type="EMBL" id="KAF1850119.1"/>
    </source>
</evidence>
<dbReference type="AlphaFoldDB" id="A0A9P4GRU1"/>
<evidence type="ECO:0000313" key="2">
    <source>
        <dbReference type="Proteomes" id="UP000800039"/>
    </source>
</evidence>
<sequence>MQKVIARALARRRQWLIVSLWTPCTTVHLHAHLAHLAPSPSSICEGSCVPLTVSLPVPLACRPRSHHFAGAPTALANGTIRNRFSRCVSLVPRVGMAALVAPQVVSHKGPASVLQVVSRVGAESLIQ</sequence>
<dbReference type="Proteomes" id="UP000800039">
    <property type="component" value="Unassembled WGS sequence"/>
</dbReference>
<organism evidence="1 2">
    <name type="scientific">Cucurbitaria berberidis CBS 394.84</name>
    <dbReference type="NCBI Taxonomy" id="1168544"/>
    <lineage>
        <taxon>Eukaryota</taxon>
        <taxon>Fungi</taxon>
        <taxon>Dikarya</taxon>
        <taxon>Ascomycota</taxon>
        <taxon>Pezizomycotina</taxon>
        <taxon>Dothideomycetes</taxon>
        <taxon>Pleosporomycetidae</taxon>
        <taxon>Pleosporales</taxon>
        <taxon>Pleosporineae</taxon>
        <taxon>Cucurbitariaceae</taxon>
        <taxon>Cucurbitaria</taxon>
    </lineage>
</organism>
<gene>
    <name evidence="1" type="ORF">K460DRAFT_360968</name>
</gene>
<dbReference type="EMBL" id="ML976614">
    <property type="protein sequence ID" value="KAF1850119.1"/>
    <property type="molecule type" value="Genomic_DNA"/>
</dbReference>
<name>A0A9P4GRU1_9PLEO</name>
<comment type="caution">
    <text evidence="1">The sequence shown here is derived from an EMBL/GenBank/DDBJ whole genome shotgun (WGS) entry which is preliminary data.</text>
</comment>
<keyword evidence="2" id="KW-1185">Reference proteome</keyword>
<accession>A0A9P4GRU1</accession>